<evidence type="ECO:0000256" key="5">
    <source>
        <dbReference type="SAM" id="Coils"/>
    </source>
</evidence>
<dbReference type="SUPFAM" id="SSF57903">
    <property type="entry name" value="FYVE/PHD zinc finger"/>
    <property type="match status" value="1"/>
</dbReference>
<evidence type="ECO:0000256" key="4">
    <source>
        <dbReference type="PROSITE-ProRule" id="PRU00042"/>
    </source>
</evidence>
<keyword evidence="8" id="KW-0121">Carboxypeptidase</keyword>
<evidence type="ECO:0000256" key="2">
    <source>
        <dbReference type="ARBA" id="ARBA00022771"/>
    </source>
</evidence>
<comment type="caution">
    <text evidence="8">The sequence shown here is derived from an EMBL/GenBank/DDBJ whole genome shotgun (WGS) entry which is preliminary data.</text>
</comment>
<proteinExistence type="predicted"/>
<dbReference type="Proteomes" id="UP001211065">
    <property type="component" value="Unassembled WGS sequence"/>
</dbReference>
<keyword evidence="1" id="KW-0479">Metal-binding</keyword>
<accession>A0AAD5TZR4</accession>
<evidence type="ECO:0000256" key="6">
    <source>
        <dbReference type="SAM" id="MobiDB-lite"/>
    </source>
</evidence>
<dbReference type="GO" id="GO:0008270">
    <property type="term" value="F:zinc ion binding"/>
    <property type="evidence" value="ECO:0007669"/>
    <property type="project" value="UniProtKB-KW"/>
</dbReference>
<dbReference type="InterPro" id="IPR013083">
    <property type="entry name" value="Znf_RING/FYVE/PHD"/>
</dbReference>
<keyword evidence="5" id="KW-0175">Coiled coil</keyword>
<keyword evidence="8" id="KW-0645">Protease</keyword>
<protein>
    <submittedName>
        <fullName evidence="8">Carboxypeptidase Y-deficient</fullName>
    </submittedName>
</protein>
<organism evidence="8 9">
    <name type="scientific">Clydaea vesicula</name>
    <dbReference type="NCBI Taxonomy" id="447962"/>
    <lineage>
        <taxon>Eukaryota</taxon>
        <taxon>Fungi</taxon>
        <taxon>Fungi incertae sedis</taxon>
        <taxon>Chytridiomycota</taxon>
        <taxon>Chytridiomycota incertae sedis</taxon>
        <taxon>Chytridiomycetes</taxon>
        <taxon>Lobulomycetales</taxon>
        <taxon>Lobulomycetaceae</taxon>
        <taxon>Clydaea</taxon>
    </lineage>
</organism>
<keyword evidence="8" id="KW-0378">Hydrolase</keyword>
<sequence>MHKSESFSGTSSIKLQKNATSSGRQSASPLRQSSILTHSISTDQINKKNVCPICNNAFPTLLHLNKHLDEDHVNDEEPSEQIIGWLKSVQKKVFGAVQKNGLSLDNLNIENVVNKINNEEVFELNSSDGNRNFDGSDIEDKFVSRSHWQLEGNTCNHFKCKNSLGIRNGKQNCRRCGKLFCEIHCSLQMKLARDTRHDLENGHWSRFREGYHDTQGVQRKRTNFFLKKRKEKVDKVRLESNMLEKRLEKISKLYLGERSLSKRASIANLTGFAVGSNWKKLEKELVPWEDDNLVESCPDCRCKTLSTRRKEALKELDAKPVVVLLYQEMKQIKTVVEEKLPLFNNMLFDLRSKSVIKPDDADYHSTARARKVLIDLLAQLDGLGKKVKNLPTESRSLAKLHFNIYLSTVEFLQLHMLTLQMMPKVTKEKEDNVDEYEIKTVNFEALKKAENLKISLNILKDQRVQINATLETSLKRRKFEDCEILKENLLEIDEGIKDLEREMMSADDEQLFGALEQLTPELKIKLMQLLSQDDSIASSIANTNRSDDKSQKQIASLRRYNTKLQEDLYKTLQDYKDAQQSHQKEVCQLEKDLEQLKAELNATAQSALESDLGRKKLLKEKIEAVKEKNDAKMDQEIISDLESRIENLELEQENLIKIRKEKDEELIKMKHELDIKDSELFIMKENVQKNEYWKEEFEKLSKFVDHLKEELEFERSRNEGIGYEDALGEENAKAVTSTKKTTKSKGFNSFADEALKGQPNENWEWTNWFDRSLSKLWERDIDGLRSEINDLSVNKDMAFTRIRENVSGMMGSTLDMVVPTSVKNVADTLSNTATAIAKGDTNSFLNKSTLKIVQDTNKDHEINTSELNKLEM</sequence>
<dbReference type="InterPro" id="IPR036531">
    <property type="entry name" value="Rbsn_Rab-bd_sf"/>
</dbReference>
<evidence type="ECO:0000256" key="3">
    <source>
        <dbReference type="ARBA" id="ARBA00022833"/>
    </source>
</evidence>
<feature type="region of interest" description="Disordered" evidence="6">
    <location>
        <begin position="1"/>
        <end position="33"/>
    </location>
</feature>
<feature type="coiled-coil region" evidence="5">
    <location>
        <begin position="226"/>
        <end position="253"/>
    </location>
</feature>
<evidence type="ECO:0000259" key="7">
    <source>
        <dbReference type="PROSITE" id="PS50157"/>
    </source>
</evidence>
<keyword evidence="2 4" id="KW-0863">Zinc-finger</keyword>
<feature type="coiled-coil region" evidence="5">
    <location>
        <begin position="482"/>
        <end position="509"/>
    </location>
</feature>
<feature type="domain" description="C2H2-type" evidence="7">
    <location>
        <begin position="49"/>
        <end position="77"/>
    </location>
</feature>
<dbReference type="SUPFAM" id="SSF140125">
    <property type="entry name" value="Rabenosyn-5 Rab-binding domain-like"/>
    <property type="match status" value="1"/>
</dbReference>
<dbReference type="InterPro" id="IPR013087">
    <property type="entry name" value="Znf_C2H2_type"/>
</dbReference>
<dbReference type="Gene3D" id="3.30.40.10">
    <property type="entry name" value="Zinc/RING finger domain, C3HC4 (zinc finger)"/>
    <property type="match status" value="1"/>
</dbReference>
<dbReference type="EMBL" id="JADGJW010000475">
    <property type="protein sequence ID" value="KAJ3216493.1"/>
    <property type="molecule type" value="Genomic_DNA"/>
</dbReference>
<keyword evidence="3" id="KW-0862">Zinc</keyword>
<name>A0AAD5TZR4_9FUNG</name>
<dbReference type="SMART" id="SM00064">
    <property type="entry name" value="FYVE"/>
    <property type="match status" value="1"/>
</dbReference>
<feature type="coiled-coil region" evidence="5">
    <location>
        <begin position="590"/>
        <end position="665"/>
    </location>
</feature>
<dbReference type="AlphaFoldDB" id="A0AAD5TZR4"/>
<gene>
    <name evidence="8" type="primary">PEP7</name>
    <name evidence="8" type="ORF">HK099_005843</name>
</gene>
<dbReference type="InterPro" id="IPR000306">
    <property type="entry name" value="Znf_FYVE"/>
</dbReference>
<evidence type="ECO:0000256" key="1">
    <source>
        <dbReference type="ARBA" id="ARBA00022723"/>
    </source>
</evidence>
<dbReference type="GO" id="GO:0004180">
    <property type="term" value="F:carboxypeptidase activity"/>
    <property type="evidence" value="ECO:0007669"/>
    <property type="project" value="UniProtKB-KW"/>
</dbReference>
<keyword evidence="9" id="KW-1185">Reference proteome</keyword>
<evidence type="ECO:0000313" key="9">
    <source>
        <dbReference type="Proteomes" id="UP001211065"/>
    </source>
</evidence>
<evidence type="ECO:0000313" key="8">
    <source>
        <dbReference type="EMBL" id="KAJ3216493.1"/>
    </source>
</evidence>
<dbReference type="PROSITE" id="PS00028">
    <property type="entry name" value="ZINC_FINGER_C2H2_1"/>
    <property type="match status" value="1"/>
</dbReference>
<dbReference type="InterPro" id="IPR011011">
    <property type="entry name" value="Znf_FYVE_PHD"/>
</dbReference>
<dbReference type="PROSITE" id="PS50157">
    <property type="entry name" value="ZINC_FINGER_C2H2_2"/>
    <property type="match status" value="1"/>
</dbReference>
<reference evidence="8" key="1">
    <citation type="submission" date="2020-05" db="EMBL/GenBank/DDBJ databases">
        <title>Phylogenomic resolution of chytrid fungi.</title>
        <authorList>
            <person name="Stajich J.E."/>
            <person name="Amses K."/>
            <person name="Simmons R."/>
            <person name="Seto K."/>
            <person name="Myers J."/>
            <person name="Bonds A."/>
            <person name="Quandt C.A."/>
            <person name="Barry K."/>
            <person name="Liu P."/>
            <person name="Grigoriev I."/>
            <person name="Longcore J.E."/>
            <person name="James T.Y."/>
        </authorList>
    </citation>
    <scope>NUCLEOTIDE SEQUENCE</scope>
    <source>
        <strain evidence="8">JEL0476</strain>
    </source>
</reference>